<protein>
    <submittedName>
        <fullName evidence="3">Uncharacterized protein</fullName>
    </submittedName>
</protein>
<name>A0AAY5EDB2_ELEEL</name>
<dbReference type="Gene3D" id="1.10.287.1490">
    <property type="match status" value="1"/>
</dbReference>
<proteinExistence type="predicted"/>
<reference evidence="3" key="2">
    <citation type="submission" date="2025-08" db="UniProtKB">
        <authorList>
            <consortium name="Ensembl"/>
        </authorList>
    </citation>
    <scope>IDENTIFICATION</scope>
</reference>
<feature type="region of interest" description="Disordered" evidence="1">
    <location>
        <begin position="95"/>
        <end position="207"/>
    </location>
</feature>
<evidence type="ECO:0000256" key="2">
    <source>
        <dbReference type="SAM" id="SignalP"/>
    </source>
</evidence>
<evidence type="ECO:0000256" key="1">
    <source>
        <dbReference type="SAM" id="MobiDB-lite"/>
    </source>
</evidence>
<keyword evidence="4" id="KW-1185">Reference proteome</keyword>
<keyword evidence="2" id="KW-0732">Signal</keyword>
<sequence>MSHGTIVIIAILIICLTKVKLVSLLTEMGGCSSKMQFCCSHRRSSKKKTKILLDRNTQKAMSRLQQELPDRVDTKEIRKRHCVKIGKFEEECSGKELEEKQKETKNEQSERWHLKSEREDLESERQHLKGERENLESERQHRKSEREALESERQHLKSEREALERERQHLKGERENLESERQHRKSEREALESERQHLKSERETLERERQYLKSEREALESERQHLKSEREPSAYRLRGLQWSIAGTVRIQSFSTHPKHLSASERVKHVVPVQLCSTALFNIVKQLLAITFLIPPAHTLEHMFQFLS</sequence>
<dbReference type="Proteomes" id="UP000314983">
    <property type="component" value="Chromosome 4"/>
</dbReference>
<feature type="signal peptide" evidence="2">
    <location>
        <begin position="1"/>
        <end position="21"/>
    </location>
</feature>
<feature type="chain" id="PRO_5044227352" evidence="2">
    <location>
        <begin position="22"/>
        <end position="307"/>
    </location>
</feature>
<accession>A0AAY5EDB2</accession>
<dbReference type="AlphaFoldDB" id="A0AAY5EDB2"/>
<reference evidence="3 4" key="1">
    <citation type="submission" date="2020-05" db="EMBL/GenBank/DDBJ databases">
        <title>Electrophorus electricus (electric eel) genome, fEleEle1, primary haplotype.</title>
        <authorList>
            <person name="Myers G."/>
            <person name="Meyer A."/>
            <person name="Fedrigo O."/>
            <person name="Formenti G."/>
            <person name="Rhie A."/>
            <person name="Tracey A."/>
            <person name="Sims Y."/>
            <person name="Jarvis E.D."/>
        </authorList>
    </citation>
    <scope>NUCLEOTIDE SEQUENCE [LARGE SCALE GENOMIC DNA]</scope>
</reference>
<organism evidence="3 4">
    <name type="scientific">Electrophorus electricus</name>
    <name type="common">Electric eel</name>
    <name type="synonym">Gymnotus electricus</name>
    <dbReference type="NCBI Taxonomy" id="8005"/>
    <lineage>
        <taxon>Eukaryota</taxon>
        <taxon>Metazoa</taxon>
        <taxon>Chordata</taxon>
        <taxon>Craniata</taxon>
        <taxon>Vertebrata</taxon>
        <taxon>Euteleostomi</taxon>
        <taxon>Actinopterygii</taxon>
        <taxon>Neopterygii</taxon>
        <taxon>Teleostei</taxon>
        <taxon>Ostariophysi</taxon>
        <taxon>Gymnotiformes</taxon>
        <taxon>Gymnotoidei</taxon>
        <taxon>Gymnotidae</taxon>
        <taxon>Electrophorus</taxon>
    </lineage>
</organism>
<evidence type="ECO:0000313" key="4">
    <source>
        <dbReference type="Proteomes" id="UP000314983"/>
    </source>
</evidence>
<evidence type="ECO:0000313" key="3">
    <source>
        <dbReference type="Ensembl" id="ENSEEEP00000054833.1"/>
    </source>
</evidence>
<reference evidence="3" key="3">
    <citation type="submission" date="2025-09" db="UniProtKB">
        <authorList>
            <consortium name="Ensembl"/>
        </authorList>
    </citation>
    <scope>IDENTIFICATION</scope>
</reference>
<dbReference type="Ensembl" id="ENSEEET00000054544.1">
    <property type="protein sequence ID" value="ENSEEEP00000054833.1"/>
    <property type="gene ID" value="ENSEEEG00000028986.1"/>
</dbReference>